<dbReference type="EMBL" id="JAMQKC010000005">
    <property type="protein sequence ID" value="MDC3416982.1"/>
    <property type="molecule type" value="Genomic_DNA"/>
</dbReference>
<feature type="signal peptide" evidence="1">
    <location>
        <begin position="1"/>
        <end position="27"/>
    </location>
</feature>
<evidence type="ECO:0000256" key="1">
    <source>
        <dbReference type="SAM" id="SignalP"/>
    </source>
</evidence>
<evidence type="ECO:0000313" key="4">
    <source>
        <dbReference type="Proteomes" id="UP001145069"/>
    </source>
</evidence>
<gene>
    <name evidence="3" type="ORF">NC799_08605</name>
</gene>
<dbReference type="RefSeq" id="WP_272446032.1">
    <property type="nucleotide sequence ID" value="NZ_JAMQKC010000005.1"/>
</dbReference>
<protein>
    <submittedName>
        <fullName evidence="3">Transglutaminase-like domain-containing protein</fullName>
    </submittedName>
</protein>
<evidence type="ECO:0000313" key="3">
    <source>
        <dbReference type="EMBL" id="MDC3416982.1"/>
    </source>
</evidence>
<proteinExistence type="predicted"/>
<keyword evidence="1" id="KW-0732">Signal</keyword>
<dbReference type="SMART" id="SM00460">
    <property type="entry name" value="TGc"/>
    <property type="match status" value="1"/>
</dbReference>
<dbReference type="PANTHER" id="PTHR33490:SF3">
    <property type="entry name" value="CONSERVED INTEGRAL MEMBRANE PROTEIN"/>
    <property type="match status" value="1"/>
</dbReference>
<name>A0A9X3WCI9_9BACI</name>
<dbReference type="Gene3D" id="3.10.620.30">
    <property type="match status" value="1"/>
</dbReference>
<dbReference type="InterPro" id="IPR038765">
    <property type="entry name" value="Papain-like_cys_pep_sf"/>
</dbReference>
<dbReference type="PANTHER" id="PTHR33490">
    <property type="entry name" value="BLR5614 PROTEIN-RELATED"/>
    <property type="match status" value="1"/>
</dbReference>
<dbReference type="AlphaFoldDB" id="A0A9X3WCI9"/>
<feature type="chain" id="PRO_5040940581" evidence="1">
    <location>
        <begin position="28"/>
        <end position="264"/>
    </location>
</feature>
<organism evidence="3 4">
    <name type="scientific">Aquibacillus salsiterrae</name>
    <dbReference type="NCBI Taxonomy" id="2950439"/>
    <lineage>
        <taxon>Bacteria</taxon>
        <taxon>Bacillati</taxon>
        <taxon>Bacillota</taxon>
        <taxon>Bacilli</taxon>
        <taxon>Bacillales</taxon>
        <taxon>Bacillaceae</taxon>
        <taxon>Aquibacillus</taxon>
    </lineage>
</organism>
<dbReference type="InterPro" id="IPR002931">
    <property type="entry name" value="Transglutaminase-like"/>
</dbReference>
<sequence length="264" mass="29722">MFKFVKRFIPAVLATSLVFGSFSTVQAQATTTTDTQLTKGVYTVSSEVANKSDKLLVEKDGVRYIYNLTGKTNVPLQLGNGNYSVKVLEKIDGNRYKVVSKKTLAVKLENAQAPFLNSVQNVNWNDQMEPIVLAKKLTKGLKTDKQKVTAIYNYIVNNVKYDYEKAKTIKAGYIPNISDTYKTNKAICYDYASMFAAMARSLGIPTKLIAGESKLVTVYHAWNEVYLDGEWKIIDTTVDSVYKDAKVKTTMFKNKEDYTPQKVY</sequence>
<reference evidence="3" key="1">
    <citation type="submission" date="2022-06" db="EMBL/GenBank/DDBJ databases">
        <title>Aquibacillus sp. a new bacterium isolated from soil saline samples.</title>
        <authorList>
            <person name="Galisteo C."/>
            <person name="De La Haba R."/>
            <person name="Sanchez-Porro C."/>
            <person name="Ventosa A."/>
        </authorList>
    </citation>
    <scope>NUCLEOTIDE SEQUENCE</scope>
    <source>
        <strain evidence="3">3ASR75-54</strain>
    </source>
</reference>
<keyword evidence="4" id="KW-1185">Reference proteome</keyword>
<comment type="caution">
    <text evidence="3">The sequence shown here is derived from an EMBL/GenBank/DDBJ whole genome shotgun (WGS) entry which is preliminary data.</text>
</comment>
<evidence type="ECO:0000259" key="2">
    <source>
        <dbReference type="SMART" id="SM00460"/>
    </source>
</evidence>
<dbReference type="Pfam" id="PF01841">
    <property type="entry name" value="Transglut_core"/>
    <property type="match status" value="1"/>
</dbReference>
<feature type="domain" description="Transglutaminase-like" evidence="2">
    <location>
        <begin position="180"/>
        <end position="238"/>
    </location>
</feature>
<dbReference type="Proteomes" id="UP001145069">
    <property type="component" value="Unassembled WGS sequence"/>
</dbReference>
<dbReference type="SUPFAM" id="SSF54001">
    <property type="entry name" value="Cysteine proteinases"/>
    <property type="match status" value="1"/>
</dbReference>
<accession>A0A9X3WCI9</accession>